<evidence type="ECO:0000256" key="1">
    <source>
        <dbReference type="SAM" id="Phobius"/>
    </source>
</evidence>
<protein>
    <submittedName>
        <fullName evidence="2">Uncharacterized protein</fullName>
    </submittedName>
</protein>
<dbReference type="AlphaFoldDB" id="A0A5C5VAB1"/>
<keyword evidence="1" id="KW-0812">Transmembrane</keyword>
<keyword evidence="3" id="KW-1185">Reference proteome</keyword>
<gene>
    <name evidence="2" type="ORF">Enr8_23180</name>
</gene>
<dbReference type="EMBL" id="SJPF01000002">
    <property type="protein sequence ID" value="TWT34903.1"/>
    <property type="molecule type" value="Genomic_DNA"/>
</dbReference>
<evidence type="ECO:0000313" key="3">
    <source>
        <dbReference type="Proteomes" id="UP000318878"/>
    </source>
</evidence>
<dbReference type="RefSeq" id="WP_186767584.1">
    <property type="nucleotide sequence ID" value="NZ_SJPF01000002.1"/>
</dbReference>
<accession>A0A5C5VAB1</accession>
<comment type="caution">
    <text evidence="2">The sequence shown here is derived from an EMBL/GenBank/DDBJ whole genome shotgun (WGS) entry which is preliminary data.</text>
</comment>
<keyword evidence="1" id="KW-0472">Membrane</keyword>
<name>A0A5C5VAB1_9BACT</name>
<organism evidence="2 3">
    <name type="scientific">Blastopirellula retiformator</name>
    <dbReference type="NCBI Taxonomy" id="2527970"/>
    <lineage>
        <taxon>Bacteria</taxon>
        <taxon>Pseudomonadati</taxon>
        <taxon>Planctomycetota</taxon>
        <taxon>Planctomycetia</taxon>
        <taxon>Pirellulales</taxon>
        <taxon>Pirellulaceae</taxon>
        <taxon>Blastopirellula</taxon>
    </lineage>
</organism>
<proteinExistence type="predicted"/>
<dbReference type="Proteomes" id="UP000318878">
    <property type="component" value="Unassembled WGS sequence"/>
</dbReference>
<sequence length="57" mass="6190">MYYVIKILVTAGLVVAVSEASKRSSLIGGLLASLPLVSFLGMIWLYVDIQVSVSRYV</sequence>
<keyword evidence="1" id="KW-1133">Transmembrane helix</keyword>
<evidence type="ECO:0000313" key="2">
    <source>
        <dbReference type="EMBL" id="TWT34903.1"/>
    </source>
</evidence>
<feature type="transmembrane region" description="Helical" evidence="1">
    <location>
        <begin position="30"/>
        <end position="47"/>
    </location>
</feature>
<reference evidence="2 3" key="1">
    <citation type="submission" date="2019-02" db="EMBL/GenBank/DDBJ databases">
        <title>Deep-cultivation of Planctomycetes and their phenomic and genomic characterization uncovers novel biology.</title>
        <authorList>
            <person name="Wiegand S."/>
            <person name="Jogler M."/>
            <person name="Boedeker C."/>
            <person name="Pinto D."/>
            <person name="Vollmers J."/>
            <person name="Rivas-Marin E."/>
            <person name="Kohn T."/>
            <person name="Peeters S.H."/>
            <person name="Heuer A."/>
            <person name="Rast P."/>
            <person name="Oberbeckmann S."/>
            <person name="Bunk B."/>
            <person name="Jeske O."/>
            <person name="Meyerdierks A."/>
            <person name="Storesund J.E."/>
            <person name="Kallscheuer N."/>
            <person name="Luecker S."/>
            <person name="Lage O.M."/>
            <person name="Pohl T."/>
            <person name="Merkel B.J."/>
            <person name="Hornburger P."/>
            <person name="Mueller R.-W."/>
            <person name="Bruemmer F."/>
            <person name="Labrenz M."/>
            <person name="Spormann A.M."/>
            <person name="Op Den Camp H."/>
            <person name="Overmann J."/>
            <person name="Amann R."/>
            <person name="Jetten M.S.M."/>
            <person name="Mascher T."/>
            <person name="Medema M.H."/>
            <person name="Devos D.P."/>
            <person name="Kaster A.-K."/>
            <person name="Ovreas L."/>
            <person name="Rohde M."/>
            <person name="Galperin M.Y."/>
            <person name="Jogler C."/>
        </authorList>
    </citation>
    <scope>NUCLEOTIDE SEQUENCE [LARGE SCALE GENOMIC DNA]</scope>
    <source>
        <strain evidence="2 3">Enr8</strain>
    </source>
</reference>